<protein>
    <submittedName>
        <fullName evidence="1">Uncharacterized protein</fullName>
    </submittedName>
</protein>
<organism evidence="1">
    <name type="scientific">marine sediment metagenome</name>
    <dbReference type="NCBI Taxonomy" id="412755"/>
    <lineage>
        <taxon>unclassified sequences</taxon>
        <taxon>metagenomes</taxon>
        <taxon>ecological metagenomes</taxon>
    </lineage>
</organism>
<sequence>MKQLDENTYQDEDGSTWRVSAITHDLMPYRLNPESYTQPTLESVEKAIDEIDRNGINKPEDWQWELVRHVVKEMKDTHFIACLAADIS</sequence>
<reference evidence="1" key="1">
    <citation type="journal article" date="2015" name="Nature">
        <title>Complex archaea that bridge the gap between prokaryotes and eukaryotes.</title>
        <authorList>
            <person name="Spang A."/>
            <person name="Saw J.H."/>
            <person name="Jorgensen S.L."/>
            <person name="Zaremba-Niedzwiedzka K."/>
            <person name="Martijn J."/>
            <person name="Lind A.E."/>
            <person name="van Eijk R."/>
            <person name="Schleper C."/>
            <person name="Guy L."/>
            <person name="Ettema T.J."/>
        </authorList>
    </citation>
    <scope>NUCLEOTIDE SEQUENCE</scope>
</reference>
<accession>A0A0F9FNG4</accession>
<feature type="non-terminal residue" evidence="1">
    <location>
        <position position="88"/>
    </location>
</feature>
<name>A0A0F9FNG4_9ZZZZ</name>
<gene>
    <name evidence="1" type="ORF">LCGC14_2221400</name>
</gene>
<evidence type="ECO:0000313" key="1">
    <source>
        <dbReference type="EMBL" id="KKL58830.1"/>
    </source>
</evidence>
<dbReference type="AlphaFoldDB" id="A0A0F9FNG4"/>
<proteinExistence type="predicted"/>
<comment type="caution">
    <text evidence="1">The sequence shown here is derived from an EMBL/GenBank/DDBJ whole genome shotgun (WGS) entry which is preliminary data.</text>
</comment>
<dbReference type="EMBL" id="LAZR01029684">
    <property type="protein sequence ID" value="KKL58830.1"/>
    <property type="molecule type" value="Genomic_DNA"/>
</dbReference>